<dbReference type="KEGG" id="cam:101515669"/>
<feature type="coiled-coil region" evidence="1">
    <location>
        <begin position="506"/>
        <end position="552"/>
    </location>
</feature>
<dbReference type="STRING" id="3827.A0A1S2Y7I3"/>
<feature type="compositionally biased region" description="Basic residues" evidence="2">
    <location>
        <begin position="45"/>
        <end position="54"/>
    </location>
</feature>
<dbReference type="GeneID" id="101515669"/>
<dbReference type="eggNOG" id="ENOG502R96Y">
    <property type="taxonomic scope" value="Eukaryota"/>
</dbReference>
<evidence type="ECO:0000313" key="5">
    <source>
        <dbReference type="RefSeq" id="XP_004499829.1"/>
    </source>
</evidence>
<reference evidence="5" key="2">
    <citation type="submission" date="2025-08" db="UniProtKB">
        <authorList>
            <consortium name="RefSeq"/>
        </authorList>
    </citation>
    <scope>IDENTIFICATION</scope>
    <source>
        <tissue evidence="5">Etiolated seedlings</tissue>
    </source>
</reference>
<protein>
    <submittedName>
        <fullName evidence="5">Calmodulin binding protein PICBP-like</fullName>
    </submittedName>
</protein>
<dbReference type="AlphaFoldDB" id="A0A1S2Y7I3"/>
<feature type="compositionally biased region" description="Low complexity" evidence="2">
    <location>
        <begin position="22"/>
        <end position="35"/>
    </location>
</feature>
<dbReference type="OrthoDB" id="1304871at2759"/>
<feature type="region of interest" description="Disordered" evidence="2">
    <location>
        <begin position="1"/>
        <end position="93"/>
    </location>
</feature>
<keyword evidence="1" id="KW-0175">Coiled coil</keyword>
<evidence type="ECO:0000313" key="4">
    <source>
        <dbReference type="Proteomes" id="UP000087171"/>
    </source>
</evidence>
<dbReference type="GO" id="GO:0005516">
    <property type="term" value="F:calmodulin binding"/>
    <property type="evidence" value="ECO:0007669"/>
    <property type="project" value="InterPro"/>
</dbReference>
<dbReference type="InterPro" id="IPR044681">
    <property type="entry name" value="PICBP-like"/>
</dbReference>
<feature type="compositionally biased region" description="Polar residues" evidence="2">
    <location>
        <begin position="60"/>
        <end position="93"/>
    </location>
</feature>
<evidence type="ECO:0000259" key="3">
    <source>
        <dbReference type="SMART" id="SM01054"/>
    </source>
</evidence>
<dbReference type="PANTHER" id="PTHR33923:SF2">
    <property type="entry name" value="CALMODULIN-BINDING PROTEIN-RELATED"/>
    <property type="match status" value="1"/>
</dbReference>
<dbReference type="PANTHER" id="PTHR33923">
    <property type="entry name" value="CALMODULIN-BINDING PROTEIN-RELATED"/>
    <property type="match status" value="1"/>
</dbReference>
<reference evidence="4" key="1">
    <citation type="journal article" date="2013" name="Nat. Biotechnol.">
        <title>Draft genome sequence of chickpea (Cicer arietinum) provides a resource for trait improvement.</title>
        <authorList>
            <person name="Varshney R.K."/>
            <person name="Song C."/>
            <person name="Saxena R.K."/>
            <person name="Azam S."/>
            <person name="Yu S."/>
            <person name="Sharpe A.G."/>
            <person name="Cannon S."/>
            <person name="Baek J."/>
            <person name="Rosen B.D."/>
            <person name="Tar'an B."/>
            <person name="Millan T."/>
            <person name="Zhang X."/>
            <person name="Ramsay L.D."/>
            <person name="Iwata A."/>
            <person name="Wang Y."/>
            <person name="Nelson W."/>
            <person name="Farmer A.D."/>
            <person name="Gaur P.M."/>
            <person name="Soderlund C."/>
            <person name="Penmetsa R.V."/>
            <person name="Xu C."/>
            <person name="Bharti A.K."/>
            <person name="He W."/>
            <person name="Winter P."/>
            <person name="Zhao S."/>
            <person name="Hane J.K."/>
            <person name="Carrasquilla-Garcia N."/>
            <person name="Condie J.A."/>
            <person name="Upadhyaya H.D."/>
            <person name="Luo M.C."/>
            <person name="Thudi M."/>
            <person name="Gowda C.L."/>
            <person name="Singh N.P."/>
            <person name="Lichtenzveig J."/>
            <person name="Gali K.K."/>
            <person name="Rubio J."/>
            <person name="Nadarajan N."/>
            <person name="Dolezel J."/>
            <person name="Bansal K.C."/>
            <person name="Xu X."/>
            <person name="Edwards D."/>
            <person name="Zhang G."/>
            <person name="Kahl G."/>
            <person name="Gil J."/>
            <person name="Singh K.B."/>
            <person name="Datta S.K."/>
            <person name="Jackson S.A."/>
            <person name="Wang J."/>
            <person name="Cook D.R."/>
        </authorList>
    </citation>
    <scope>NUCLEOTIDE SEQUENCE [LARGE SCALE GENOMIC DNA]</scope>
    <source>
        <strain evidence="4">cv. CDC Frontier</strain>
    </source>
</reference>
<dbReference type="SMART" id="SM01054">
    <property type="entry name" value="CaM_binding"/>
    <property type="match status" value="1"/>
</dbReference>
<feature type="domain" description="Calmodulin-binding" evidence="3">
    <location>
        <begin position="549"/>
        <end position="662"/>
    </location>
</feature>
<dbReference type="Proteomes" id="UP000087171">
    <property type="component" value="Chromosome Ca5"/>
</dbReference>
<accession>A0A1S2Y7I3</accession>
<dbReference type="RefSeq" id="XP_004499829.1">
    <property type="nucleotide sequence ID" value="XM_004499772.3"/>
</dbReference>
<keyword evidence="4" id="KW-1185">Reference proteome</keyword>
<evidence type="ECO:0000256" key="2">
    <source>
        <dbReference type="SAM" id="MobiDB-lite"/>
    </source>
</evidence>
<organism evidence="4 5">
    <name type="scientific">Cicer arietinum</name>
    <name type="common">Chickpea</name>
    <name type="synonym">Garbanzo</name>
    <dbReference type="NCBI Taxonomy" id="3827"/>
    <lineage>
        <taxon>Eukaryota</taxon>
        <taxon>Viridiplantae</taxon>
        <taxon>Streptophyta</taxon>
        <taxon>Embryophyta</taxon>
        <taxon>Tracheophyta</taxon>
        <taxon>Spermatophyta</taxon>
        <taxon>Magnoliopsida</taxon>
        <taxon>eudicotyledons</taxon>
        <taxon>Gunneridae</taxon>
        <taxon>Pentapetalae</taxon>
        <taxon>rosids</taxon>
        <taxon>fabids</taxon>
        <taxon>Fabales</taxon>
        <taxon>Fabaceae</taxon>
        <taxon>Papilionoideae</taxon>
        <taxon>50 kb inversion clade</taxon>
        <taxon>NPAAA clade</taxon>
        <taxon>Hologalegina</taxon>
        <taxon>IRL clade</taxon>
        <taxon>Cicereae</taxon>
        <taxon>Cicer</taxon>
    </lineage>
</organism>
<evidence type="ECO:0000256" key="1">
    <source>
        <dbReference type="SAM" id="Coils"/>
    </source>
</evidence>
<sequence>MVQRKVQNKFSIQVEHVKSQKHSSNMKLSSSSQNQDGKIKGYDHVKKKMKKSKSIKISDLDQTLQSTPQKKNPTTPNFSPNGSPNYMKPTSSSHAKKDLFHVSLKRTQSCSDLKSLPRKFSSDSKVTCVSSSSSSQKPSKALTKTSSLSLVRTLTKTTSFKAFRTSCPRKSSTRVTICGDMNAKKPNRATCSSTLKDSKFPSYLMLNHGGSELEGTSIMKVCSYTYCSLNGHHHDDLPPLKTFVSSRRRLLKAQKRVKVEALSPRSRRLKGHGENEKKDYDFEKNVFDAKDAHDEIGVDFFIEIYDNEKDANLKGEDEMEKNEFLIEDIIKSTIEDDLEGDLEKSFEAEDQQTSWSHEEMSMGSYCNDEEKMEDVDNDDMQLEEENFHGFVDHKNDVDSDFYADEENDSKSESSHDMSVTWLDDILSSYYEDIILVDETIKEAKFEENIYLEEQLDDGVSSVLEDKIGSNEAQEIGYLSDEVGCDDRSSMADQIFDYTTNAEENGIENIKKELDEDTKENNQCEKMIETCNVDETSQEKKEEKKVLEKDKAKGSNKRTSCIVNEEEENTRDNWKGVIRRKRCVENDDDDEMRKFNPKEPNFLPLVDEQEQEKVDLRHQMMDERKNAEDWMVDCALRQVVNKLGPAKKKKVALLVEAFETVIPKCESHLRNNSGFAHARHIQTCS</sequence>
<name>A0A1S2Y7I3_CICAR</name>
<dbReference type="PaxDb" id="3827-XP_004499829.1"/>
<dbReference type="Pfam" id="PF07839">
    <property type="entry name" value="CaM_binding"/>
    <property type="match status" value="1"/>
</dbReference>
<gene>
    <name evidence="5" type="primary">LOC101515669</name>
</gene>
<dbReference type="InterPro" id="IPR012417">
    <property type="entry name" value="CaM-bd_dom_pln"/>
</dbReference>
<proteinExistence type="predicted"/>